<dbReference type="PANTHER" id="PTHR43861:SF3">
    <property type="entry name" value="PUTATIVE (AFU_ORTHOLOGUE AFUA_2G14390)-RELATED"/>
    <property type="match status" value="1"/>
</dbReference>
<dbReference type="RefSeq" id="WP_145051353.1">
    <property type="nucleotide sequence ID" value="NZ_CP036433.1"/>
</dbReference>
<dbReference type="EC" id="2.1.1.-" evidence="2"/>
<dbReference type="Pfam" id="PF13489">
    <property type="entry name" value="Methyltransf_23"/>
    <property type="match status" value="1"/>
</dbReference>
<name>A0A518DPW5_9BACT</name>
<proteinExistence type="predicted"/>
<dbReference type="Gene3D" id="3.40.50.150">
    <property type="entry name" value="Vaccinia Virus protein VP39"/>
    <property type="match status" value="1"/>
</dbReference>
<reference evidence="2 3" key="1">
    <citation type="submission" date="2019-02" db="EMBL/GenBank/DDBJ databases">
        <title>Deep-cultivation of Planctomycetes and their phenomic and genomic characterization uncovers novel biology.</title>
        <authorList>
            <person name="Wiegand S."/>
            <person name="Jogler M."/>
            <person name="Boedeker C."/>
            <person name="Pinto D."/>
            <person name="Vollmers J."/>
            <person name="Rivas-Marin E."/>
            <person name="Kohn T."/>
            <person name="Peeters S.H."/>
            <person name="Heuer A."/>
            <person name="Rast P."/>
            <person name="Oberbeckmann S."/>
            <person name="Bunk B."/>
            <person name="Jeske O."/>
            <person name="Meyerdierks A."/>
            <person name="Storesund J.E."/>
            <person name="Kallscheuer N."/>
            <person name="Luecker S."/>
            <person name="Lage O.M."/>
            <person name="Pohl T."/>
            <person name="Merkel B.J."/>
            <person name="Hornburger P."/>
            <person name="Mueller R.-W."/>
            <person name="Bruemmer F."/>
            <person name="Labrenz M."/>
            <person name="Spormann A.M."/>
            <person name="Op den Camp H."/>
            <person name="Overmann J."/>
            <person name="Amann R."/>
            <person name="Jetten M.S.M."/>
            <person name="Mascher T."/>
            <person name="Medema M.H."/>
            <person name="Devos D.P."/>
            <person name="Kaster A.-K."/>
            <person name="Ovreas L."/>
            <person name="Rohde M."/>
            <person name="Galperin M.Y."/>
            <person name="Jogler C."/>
        </authorList>
    </citation>
    <scope>NUCLEOTIDE SEQUENCE [LARGE SCALE GENOMIC DNA]</scope>
    <source>
        <strain evidence="2 3">Pla85_3_4</strain>
    </source>
</reference>
<evidence type="ECO:0000313" key="2">
    <source>
        <dbReference type="EMBL" id="QDU93886.1"/>
    </source>
</evidence>
<evidence type="ECO:0000256" key="1">
    <source>
        <dbReference type="ARBA" id="ARBA00022679"/>
    </source>
</evidence>
<dbReference type="KEGG" id="lcre:Pla8534_16710"/>
<keyword evidence="1 2" id="KW-0808">Transferase</keyword>
<dbReference type="SUPFAM" id="SSF53335">
    <property type="entry name" value="S-adenosyl-L-methionine-dependent methyltransferases"/>
    <property type="match status" value="1"/>
</dbReference>
<gene>
    <name evidence="2" type="ORF">Pla8534_16710</name>
</gene>
<keyword evidence="2" id="KW-0489">Methyltransferase</keyword>
<dbReference type="PANTHER" id="PTHR43861">
    <property type="entry name" value="TRANS-ACONITATE 2-METHYLTRANSFERASE-RELATED"/>
    <property type="match status" value="1"/>
</dbReference>
<dbReference type="GO" id="GO:0032259">
    <property type="term" value="P:methylation"/>
    <property type="evidence" value="ECO:0007669"/>
    <property type="project" value="UniProtKB-KW"/>
</dbReference>
<dbReference type="OrthoDB" id="9790457at2"/>
<protein>
    <submittedName>
        <fullName evidence="2">Putative S-adenosylmethionine-dependent methyltransferase/MSMEI_2290</fullName>
        <ecNumber evidence="2">2.1.1.-</ecNumber>
    </submittedName>
</protein>
<dbReference type="EMBL" id="CP036433">
    <property type="protein sequence ID" value="QDU93886.1"/>
    <property type="molecule type" value="Genomic_DNA"/>
</dbReference>
<organism evidence="2 3">
    <name type="scientific">Lignipirellula cremea</name>
    <dbReference type="NCBI Taxonomy" id="2528010"/>
    <lineage>
        <taxon>Bacteria</taxon>
        <taxon>Pseudomonadati</taxon>
        <taxon>Planctomycetota</taxon>
        <taxon>Planctomycetia</taxon>
        <taxon>Pirellulales</taxon>
        <taxon>Pirellulaceae</taxon>
        <taxon>Lignipirellula</taxon>
    </lineage>
</organism>
<accession>A0A518DPW5</accession>
<keyword evidence="3" id="KW-1185">Reference proteome</keyword>
<dbReference type="CDD" id="cd02440">
    <property type="entry name" value="AdoMet_MTases"/>
    <property type="match status" value="1"/>
</dbReference>
<evidence type="ECO:0000313" key="3">
    <source>
        <dbReference type="Proteomes" id="UP000317648"/>
    </source>
</evidence>
<dbReference type="Proteomes" id="UP000317648">
    <property type="component" value="Chromosome"/>
</dbReference>
<sequence>MEAGHLTELIQLEDSYWWHVAKRRLATRLLQEHFPPPGLVVEGGVGSSRNLLAFQELGYEVAGLDVMEPAVEHAHERGLENVHLHDLTEPWPLADESASAVVLLDVLEHLSDPVAALQHAWQALKPGGGVIATVPAYQWLFGEWDERLGHYRRYTRRRLREEAEAAGFTVRFLSHWNAFTLLPAIAVRTYERLLPRSRKAVFPRVSSLTNRALLACADWERCWMSACPTPCGLSVVGVLQK</sequence>
<dbReference type="InterPro" id="IPR029063">
    <property type="entry name" value="SAM-dependent_MTases_sf"/>
</dbReference>
<dbReference type="GO" id="GO:0008168">
    <property type="term" value="F:methyltransferase activity"/>
    <property type="evidence" value="ECO:0007669"/>
    <property type="project" value="UniProtKB-KW"/>
</dbReference>
<dbReference type="AlphaFoldDB" id="A0A518DPW5"/>